<organism evidence="2 3">
    <name type="scientific">Tanacetum coccineum</name>
    <dbReference type="NCBI Taxonomy" id="301880"/>
    <lineage>
        <taxon>Eukaryota</taxon>
        <taxon>Viridiplantae</taxon>
        <taxon>Streptophyta</taxon>
        <taxon>Embryophyta</taxon>
        <taxon>Tracheophyta</taxon>
        <taxon>Spermatophyta</taxon>
        <taxon>Magnoliopsida</taxon>
        <taxon>eudicotyledons</taxon>
        <taxon>Gunneridae</taxon>
        <taxon>Pentapetalae</taxon>
        <taxon>asterids</taxon>
        <taxon>campanulids</taxon>
        <taxon>Asterales</taxon>
        <taxon>Asteraceae</taxon>
        <taxon>Asteroideae</taxon>
        <taxon>Anthemideae</taxon>
        <taxon>Anthemidinae</taxon>
        <taxon>Tanacetum</taxon>
    </lineage>
</organism>
<protein>
    <submittedName>
        <fullName evidence="2">Uncharacterized protein</fullName>
    </submittedName>
</protein>
<accession>A0ABQ5H7H1</accession>
<reference evidence="2" key="2">
    <citation type="submission" date="2022-01" db="EMBL/GenBank/DDBJ databases">
        <authorList>
            <person name="Yamashiro T."/>
            <person name="Shiraishi A."/>
            <person name="Satake H."/>
            <person name="Nakayama K."/>
        </authorList>
    </citation>
    <scope>NUCLEOTIDE SEQUENCE</scope>
</reference>
<feature type="region of interest" description="Disordered" evidence="1">
    <location>
        <begin position="170"/>
        <end position="193"/>
    </location>
</feature>
<proteinExistence type="predicted"/>
<evidence type="ECO:0000256" key="1">
    <source>
        <dbReference type="SAM" id="MobiDB-lite"/>
    </source>
</evidence>
<reference evidence="2" key="1">
    <citation type="journal article" date="2022" name="Int. J. Mol. Sci.">
        <title>Draft Genome of Tanacetum Coccineum: Genomic Comparison of Closely Related Tanacetum-Family Plants.</title>
        <authorList>
            <person name="Yamashiro T."/>
            <person name="Shiraishi A."/>
            <person name="Nakayama K."/>
            <person name="Satake H."/>
        </authorList>
    </citation>
    <scope>NUCLEOTIDE SEQUENCE</scope>
</reference>
<name>A0ABQ5H7H1_9ASTR</name>
<sequence length="656" mass="73910">MSTDKESSAAGTDNRPPMLVESDYESWKIRIERYIRGKTLGKLIWRSIQNRPTSHPQITVTEGQGEDAVQDNLELLMKGLGKSLQQQKEELSDEYELFHAIGNESIHDYFAKYVTNVKNNKDISATTYVELYTYLKSYEPHAMKTLKKQEQSTSTVDPLAYLAQTTHYHAPTQTTTPPPPQYGPLTSSTSQQVPQSSNDAMLATMNQIVNLLSSFQKQFPPTNNQLRTSSNSRSHAMVHDKQIITEIVQRRAQGNVGNTEGHVSRKCKEKKRVKDSLYFKDKMLLMEPNENGTVLDAEAEAFLADVECTAPYDQPLAIMTTNMFEVSHEDAYDSDIDEGPHAAAAFMANLSSTSGTKCQPPVKSISYNTDANQIFDNVNHLMSHEMHQEEQLNSDVDFDINDNMIPYHQYQVVSEVKTVPTKVSSVSPGTSPVNAPLRAELARCKLDIACRRQCVCLKSKLSQNVESINSLKNESKKVVSEKKVLEDKYLEEIVCLKSANKVATEILQRFQQPTQTIPMLTKRPNLATHDLHKKALGRSNPWNLKQAKLSQPTLYDGHALLNPTHTSVKVHDSEDSLVHAEVSRTKMSERLGTIKPINYAELNALYSHFVPQKELSREQVYWLPAEELATQKSNPPKPVTPFVRTRPAKSQIYTCL</sequence>
<keyword evidence="3" id="KW-1185">Reference proteome</keyword>
<gene>
    <name evidence="2" type="ORF">Tco_1057544</name>
</gene>
<comment type="caution">
    <text evidence="2">The sequence shown here is derived from an EMBL/GenBank/DDBJ whole genome shotgun (WGS) entry which is preliminary data.</text>
</comment>
<dbReference type="EMBL" id="BQNB010019240">
    <property type="protein sequence ID" value="GJT83202.1"/>
    <property type="molecule type" value="Genomic_DNA"/>
</dbReference>
<evidence type="ECO:0000313" key="2">
    <source>
        <dbReference type="EMBL" id="GJT83202.1"/>
    </source>
</evidence>
<evidence type="ECO:0000313" key="3">
    <source>
        <dbReference type="Proteomes" id="UP001151760"/>
    </source>
</evidence>
<dbReference type="Proteomes" id="UP001151760">
    <property type="component" value="Unassembled WGS sequence"/>
</dbReference>